<accession>A0A2P8DG28</accession>
<sequence length="137" mass="14664">MTPLRTVLRRWGRRGDAGSAEIILTLPLCLLLLLLVVQVAVWAHAQHRTQAIATHTLSALRAADATPATGRARAEELRGDLGGDLLRGVEIEVERGPDTARVSVGARIIGPLPGWKPRTRAEMHAPVEAPPGPEGAR</sequence>
<dbReference type="EMBL" id="PYGA01000012">
    <property type="protein sequence ID" value="PSK96164.1"/>
    <property type="molecule type" value="Genomic_DNA"/>
</dbReference>
<name>A0A2P8DG28_9ACTN</name>
<reference evidence="1 2" key="1">
    <citation type="submission" date="2018-03" db="EMBL/GenBank/DDBJ databases">
        <title>Genomic Encyclopedia of Archaeal and Bacterial Type Strains, Phase II (KMG-II): from individual species to whole genera.</title>
        <authorList>
            <person name="Goeker M."/>
        </authorList>
    </citation>
    <scope>NUCLEOTIDE SEQUENCE [LARGE SCALE GENOMIC DNA]</scope>
    <source>
        <strain evidence="1 2">DSM 45312</strain>
    </source>
</reference>
<protein>
    <recommendedName>
        <fullName evidence="3">TadE-like protein</fullName>
    </recommendedName>
</protein>
<keyword evidence="2" id="KW-1185">Reference proteome</keyword>
<dbReference type="Proteomes" id="UP000240542">
    <property type="component" value="Unassembled WGS sequence"/>
</dbReference>
<gene>
    <name evidence="1" type="ORF">CLV63_11246</name>
</gene>
<proteinExistence type="predicted"/>
<dbReference type="RefSeq" id="WP_106584127.1">
    <property type="nucleotide sequence ID" value="NZ_PYGA01000012.1"/>
</dbReference>
<dbReference type="AlphaFoldDB" id="A0A2P8DG28"/>
<comment type="caution">
    <text evidence="1">The sequence shown here is derived from an EMBL/GenBank/DDBJ whole genome shotgun (WGS) entry which is preliminary data.</text>
</comment>
<evidence type="ECO:0008006" key="3">
    <source>
        <dbReference type="Google" id="ProtNLM"/>
    </source>
</evidence>
<evidence type="ECO:0000313" key="2">
    <source>
        <dbReference type="Proteomes" id="UP000240542"/>
    </source>
</evidence>
<organism evidence="1 2">
    <name type="scientific">Murinocardiopsis flavida</name>
    <dbReference type="NCBI Taxonomy" id="645275"/>
    <lineage>
        <taxon>Bacteria</taxon>
        <taxon>Bacillati</taxon>
        <taxon>Actinomycetota</taxon>
        <taxon>Actinomycetes</taxon>
        <taxon>Streptosporangiales</taxon>
        <taxon>Nocardiopsidaceae</taxon>
        <taxon>Murinocardiopsis</taxon>
    </lineage>
</organism>
<evidence type="ECO:0000313" key="1">
    <source>
        <dbReference type="EMBL" id="PSK96164.1"/>
    </source>
</evidence>